<proteinExistence type="inferred from homology"/>
<evidence type="ECO:0000256" key="10">
    <source>
        <dbReference type="PROSITE-ProRule" id="PRU00284"/>
    </source>
</evidence>
<keyword evidence="5 12" id="KW-0812">Transmembrane</keyword>
<dbReference type="Pfam" id="PF00015">
    <property type="entry name" value="MCPsignal"/>
    <property type="match status" value="1"/>
</dbReference>
<evidence type="ECO:0000259" key="14">
    <source>
        <dbReference type="PROSITE" id="PS50885"/>
    </source>
</evidence>
<evidence type="ECO:0000256" key="11">
    <source>
        <dbReference type="SAM" id="Coils"/>
    </source>
</evidence>
<evidence type="ECO:0000256" key="8">
    <source>
        <dbReference type="ARBA" id="ARBA00023224"/>
    </source>
</evidence>
<keyword evidence="6 12" id="KW-1133">Transmembrane helix</keyword>
<keyword evidence="8 10" id="KW-0807">Transducer</keyword>
<evidence type="ECO:0000256" key="3">
    <source>
        <dbReference type="ARBA" id="ARBA00022481"/>
    </source>
</evidence>
<gene>
    <name evidence="15" type="ORF">PS655_03616</name>
</gene>
<dbReference type="SUPFAM" id="SSF58104">
    <property type="entry name" value="Methyl-accepting chemotaxis protein (MCP) signaling domain"/>
    <property type="match status" value="1"/>
</dbReference>
<evidence type="ECO:0000256" key="2">
    <source>
        <dbReference type="ARBA" id="ARBA00022475"/>
    </source>
</evidence>
<sequence>MSLRNLNIAPRAFLGFAFIALLVIVLGVFAVNRMSIIRQASVEMDSTQLPSVTQLSVVTENVLRLRILSFRVLVNREAAGLQEAQTRIGVLVDKVRAAQASYAALPAGPEERALYQTFATTLDNYLQAQNQMMELSRQDKLDEMRSLINTRIKDGTDQMGEQLNKLIAINAADAKAASIQAGEHYDSAITGIIIVAVVAALATVLLAWLLTRSIVTPLNRAVQAAQTIASGNLTKAIEVDGKDEPARLLEALAAMQNNLRKTIEQIAGSATQLGAAAEELSAVTEEASRGLQQQNNEIEQAATAVNEMTAAVEEVARNAVSTSEASNQSTHAAREGRDQVVKTVDAIQTMTHDVQNTAQMIEGLATQGRDIGKVLDVIRAIAEQTNLLALNAAIEAARAGEAGRGFAVVADEVRALAHRTAQSTQEIEKMVAGIQNGTGEAVSSMQQSNQRTQSTLEMARAAGVALEQITQSIHQINERNLVIASASEEQAQVSREVDRNLVNIRDLATQSAAGANQTSAATHELSRLAVDLNAMVARFVI</sequence>
<dbReference type="GO" id="GO:0007165">
    <property type="term" value="P:signal transduction"/>
    <property type="evidence" value="ECO:0007669"/>
    <property type="project" value="UniProtKB-KW"/>
</dbReference>
<evidence type="ECO:0008006" key="17">
    <source>
        <dbReference type="Google" id="ProtNLM"/>
    </source>
</evidence>
<dbReference type="InterPro" id="IPR004089">
    <property type="entry name" value="MCPsignal_dom"/>
</dbReference>
<dbReference type="PROSITE" id="PS50885">
    <property type="entry name" value="HAMP"/>
    <property type="match status" value="1"/>
</dbReference>
<keyword evidence="7 12" id="KW-0472">Membrane</keyword>
<dbReference type="InterPro" id="IPR004090">
    <property type="entry name" value="Chemotax_Me-accpt_rcpt"/>
</dbReference>
<dbReference type="FunFam" id="1.10.287.950:FF:000001">
    <property type="entry name" value="Methyl-accepting chemotaxis sensory transducer"/>
    <property type="match status" value="1"/>
</dbReference>
<keyword evidence="4" id="KW-0145">Chemotaxis</keyword>
<dbReference type="EMBL" id="CABVHJ010000011">
    <property type="protein sequence ID" value="VVN06389.1"/>
    <property type="molecule type" value="Genomic_DNA"/>
</dbReference>
<dbReference type="Pfam" id="PF00672">
    <property type="entry name" value="HAMP"/>
    <property type="match status" value="1"/>
</dbReference>
<feature type="transmembrane region" description="Helical" evidence="12">
    <location>
        <begin position="188"/>
        <end position="210"/>
    </location>
</feature>
<feature type="transmembrane region" description="Helical" evidence="12">
    <location>
        <begin position="12"/>
        <end position="31"/>
    </location>
</feature>
<dbReference type="InterPro" id="IPR003660">
    <property type="entry name" value="HAMP_dom"/>
</dbReference>
<dbReference type="GO" id="GO:0006935">
    <property type="term" value="P:chemotaxis"/>
    <property type="evidence" value="ECO:0007669"/>
    <property type="project" value="UniProtKB-KW"/>
</dbReference>
<accession>A0A5E6V1D1</accession>
<comment type="similarity">
    <text evidence="9">Belongs to the methyl-accepting chemotaxis (MCP) protein family.</text>
</comment>
<dbReference type="RefSeq" id="WP_150651303.1">
    <property type="nucleotide sequence ID" value="NZ_CABVHJ010000011.1"/>
</dbReference>
<evidence type="ECO:0000259" key="13">
    <source>
        <dbReference type="PROSITE" id="PS50111"/>
    </source>
</evidence>
<evidence type="ECO:0000256" key="5">
    <source>
        <dbReference type="ARBA" id="ARBA00022692"/>
    </source>
</evidence>
<keyword evidence="11" id="KW-0175">Coiled coil</keyword>
<evidence type="ECO:0000313" key="16">
    <source>
        <dbReference type="Proteomes" id="UP000327167"/>
    </source>
</evidence>
<dbReference type="Gene3D" id="1.10.287.950">
    <property type="entry name" value="Methyl-accepting chemotaxis protein"/>
    <property type="match status" value="1"/>
</dbReference>
<dbReference type="PROSITE" id="PS50111">
    <property type="entry name" value="CHEMOTAXIS_TRANSDUC_2"/>
    <property type="match status" value="1"/>
</dbReference>
<dbReference type="PRINTS" id="PR00260">
    <property type="entry name" value="CHEMTRNSDUCR"/>
</dbReference>
<evidence type="ECO:0000256" key="9">
    <source>
        <dbReference type="ARBA" id="ARBA00029447"/>
    </source>
</evidence>
<evidence type="ECO:0000256" key="7">
    <source>
        <dbReference type="ARBA" id="ARBA00023136"/>
    </source>
</evidence>
<dbReference type="GO" id="GO:0005886">
    <property type="term" value="C:plasma membrane"/>
    <property type="evidence" value="ECO:0007669"/>
    <property type="project" value="UniProtKB-SubCell"/>
</dbReference>
<evidence type="ECO:0000256" key="1">
    <source>
        <dbReference type="ARBA" id="ARBA00004651"/>
    </source>
</evidence>
<evidence type="ECO:0000313" key="15">
    <source>
        <dbReference type="EMBL" id="VVN06389.1"/>
    </source>
</evidence>
<keyword evidence="2" id="KW-1003">Cell membrane</keyword>
<dbReference type="CDD" id="cd06225">
    <property type="entry name" value="HAMP"/>
    <property type="match status" value="1"/>
</dbReference>
<name>A0A5E6V1D1_PSEFL</name>
<evidence type="ECO:0000256" key="6">
    <source>
        <dbReference type="ARBA" id="ARBA00022989"/>
    </source>
</evidence>
<dbReference type="SMART" id="SM00304">
    <property type="entry name" value="HAMP"/>
    <property type="match status" value="2"/>
</dbReference>
<dbReference type="AlphaFoldDB" id="A0A5E6V1D1"/>
<reference evidence="15 16" key="1">
    <citation type="submission" date="2019-09" db="EMBL/GenBank/DDBJ databases">
        <authorList>
            <person name="Chandra G."/>
            <person name="Truman W A."/>
        </authorList>
    </citation>
    <scope>NUCLEOTIDE SEQUENCE [LARGE SCALE GENOMIC DNA]</scope>
    <source>
        <strain evidence="15">PS655</strain>
    </source>
</reference>
<dbReference type="PANTHER" id="PTHR32089:SF120">
    <property type="entry name" value="METHYL-ACCEPTING CHEMOTAXIS PROTEIN TLPQ"/>
    <property type="match status" value="1"/>
</dbReference>
<dbReference type="Pfam" id="PF12729">
    <property type="entry name" value="4HB_MCP_1"/>
    <property type="match status" value="1"/>
</dbReference>
<dbReference type="SMART" id="SM00283">
    <property type="entry name" value="MA"/>
    <property type="match status" value="1"/>
</dbReference>
<feature type="domain" description="Methyl-accepting transducer" evidence="13">
    <location>
        <begin position="269"/>
        <end position="505"/>
    </location>
</feature>
<evidence type="ECO:0000256" key="12">
    <source>
        <dbReference type="SAM" id="Phobius"/>
    </source>
</evidence>
<dbReference type="InterPro" id="IPR024478">
    <property type="entry name" value="HlyB_4HB_MCP"/>
</dbReference>
<dbReference type="GO" id="GO:0004888">
    <property type="term" value="F:transmembrane signaling receptor activity"/>
    <property type="evidence" value="ECO:0007669"/>
    <property type="project" value="InterPro"/>
</dbReference>
<dbReference type="CDD" id="cd11386">
    <property type="entry name" value="MCP_signal"/>
    <property type="match status" value="1"/>
</dbReference>
<dbReference type="Proteomes" id="UP000327167">
    <property type="component" value="Unassembled WGS sequence"/>
</dbReference>
<protein>
    <recommendedName>
        <fullName evidence="17">Methyl-accepting chemotaxis protein</fullName>
    </recommendedName>
</protein>
<dbReference type="PANTHER" id="PTHR32089">
    <property type="entry name" value="METHYL-ACCEPTING CHEMOTAXIS PROTEIN MCPB"/>
    <property type="match status" value="1"/>
</dbReference>
<feature type="domain" description="HAMP" evidence="14">
    <location>
        <begin position="212"/>
        <end position="264"/>
    </location>
</feature>
<comment type="subcellular location">
    <subcellularLocation>
        <location evidence="1">Cell membrane</location>
        <topology evidence="1">Multi-pass membrane protein</topology>
    </subcellularLocation>
</comment>
<feature type="coiled-coil region" evidence="11">
    <location>
        <begin position="291"/>
        <end position="318"/>
    </location>
</feature>
<evidence type="ECO:0000256" key="4">
    <source>
        <dbReference type="ARBA" id="ARBA00022500"/>
    </source>
</evidence>
<organism evidence="15 16">
    <name type="scientific">Pseudomonas fluorescens</name>
    <dbReference type="NCBI Taxonomy" id="294"/>
    <lineage>
        <taxon>Bacteria</taxon>
        <taxon>Pseudomonadati</taxon>
        <taxon>Pseudomonadota</taxon>
        <taxon>Gammaproteobacteria</taxon>
        <taxon>Pseudomonadales</taxon>
        <taxon>Pseudomonadaceae</taxon>
        <taxon>Pseudomonas</taxon>
    </lineage>
</organism>
<keyword evidence="3" id="KW-0488">Methylation</keyword>